<dbReference type="Proteomes" id="UP000195402">
    <property type="component" value="Unassembled WGS sequence"/>
</dbReference>
<organism evidence="1 2">
    <name type="scientific">Macleaya cordata</name>
    <name type="common">Five-seeded plume-poppy</name>
    <name type="synonym">Bocconia cordata</name>
    <dbReference type="NCBI Taxonomy" id="56857"/>
    <lineage>
        <taxon>Eukaryota</taxon>
        <taxon>Viridiplantae</taxon>
        <taxon>Streptophyta</taxon>
        <taxon>Embryophyta</taxon>
        <taxon>Tracheophyta</taxon>
        <taxon>Spermatophyta</taxon>
        <taxon>Magnoliopsida</taxon>
        <taxon>Ranunculales</taxon>
        <taxon>Papaveraceae</taxon>
        <taxon>Papaveroideae</taxon>
        <taxon>Macleaya</taxon>
    </lineage>
</organism>
<keyword evidence="2" id="KW-1185">Reference proteome</keyword>
<evidence type="ECO:0000313" key="2">
    <source>
        <dbReference type="Proteomes" id="UP000195402"/>
    </source>
</evidence>
<dbReference type="InParanoid" id="A0A200R366"/>
<protein>
    <recommendedName>
        <fullName evidence="3">Endonuclease/exonuclease/phosphatase</fullName>
    </recommendedName>
</protein>
<gene>
    <name evidence="1" type="ORF">BVC80_4265g3</name>
</gene>
<dbReference type="PANTHER" id="PTHR33710:SF71">
    <property type="entry name" value="ENDONUCLEASE_EXONUCLEASE_PHOSPHATASE DOMAIN-CONTAINING PROTEIN"/>
    <property type="match status" value="1"/>
</dbReference>
<comment type="caution">
    <text evidence="1">The sequence shown here is derived from an EMBL/GenBank/DDBJ whole genome shotgun (WGS) entry which is preliminary data.</text>
</comment>
<dbReference type="EMBL" id="MVGT01000450">
    <property type="protein sequence ID" value="OVA17164.1"/>
    <property type="molecule type" value="Genomic_DNA"/>
</dbReference>
<reference evidence="1 2" key="1">
    <citation type="journal article" date="2017" name="Mol. Plant">
        <title>The Genome of Medicinal Plant Macleaya cordata Provides New Insights into Benzylisoquinoline Alkaloids Metabolism.</title>
        <authorList>
            <person name="Liu X."/>
            <person name="Liu Y."/>
            <person name="Huang P."/>
            <person name="Ma Y."/>
            <person name="Qing Z."/>
            <person name="Tang Q."/>
            <person name="Cao H."/>
            <person name="Cheng P."/>
            <person name="Zheng Y."/>
            <person name="Yuan Z."/>
            <person name="Zhou Y."/>
            <person name="Liu J."/>
            <person name="Tang Z."/>
            <person name="Zhuo Y."/>
            <person name="Zhang Y."/>
            <person name="Yu L."/>
            <person name="Huang J."/>
            <person name="Yang P."/>
            <person name="Peng Q."/>
            <person name="Zhang J."/>
            <person name="Jiang W."/>
            <person name="Zhang Z."/>
            <person name="Lin K."/>
            <person name="Ro D.K."/>
            <person name="Chen X."/>
            <person name="Xiong X."/>
            <person name="Shang Y."/>
            <person name="Huang S."/>
            <person name="Zeng J."/>
        </authorList>
    </citation>
    <scope>NUCLEOTIDE SEQUENCE [LARGE SCALE GENOMIC DNA]</scope>
    <source>
        <strain evidence="2">cv. BLH2017</strain>
        <tissue evidence="1">Root</tissue>
    </source>
</reference>
<evidence type="ECO:0008006" key="3">
    <source>
        <dbReference type="Google" id="ProtNLM"/>
    </source>
</evidence>
<sequence length="105" mass="12201">MVLTNGWWVRLFPKISVHHQARICSDHSPLVVSLHSHIRRGPSPFKFQRMWVTHDLYRSLLEDSWDVEVGGGPMQVLVTKLKIFRLKLNLGIMRRLAMCTRTLGP</sequence>
<name>A0A200R366_MACCD</name>
<dbReference type="OrthoDB" id="905864at2759"/>
<dbReference type="AlphaFoldDB" id="A0A200R366"/>
<proteinExistence type="predicted"/>
<accession>A0A200R366</accession>
<evidence type="ECO:0000313" key="1">
    <source>
        <dbReference type="EMBL" id="OVA17164.1"/>
    </source>
</evidence>
<dbReference type="PANTHER" id="PTHR33710">
    <property type="entry name" value="BNAC02G09200D PROTEIN"/>
    <property type="match status" value="1"/>
</dbReference>